<feature type="domain" description="Fibronectin type-III" evidence="3">
    <location>
        <begin position="577"/>
        <end position="666"/>
    </location>
</feature>
<organism evidence="4 5">
    <name type="scientific">Echinicola pacifica</name>
    <dbReference type="NCBI Taxonomy" id="346377"/>
    <lineage>
        <taxon>Bacteria</taxon>
        <taxon>Pseudomonadati</taxon>
        <taxon>Bacteroidota</taxon>
        <taxon>Cytophagia</taxon>
        <taxon>Cytophagales</taxon>
        <taxon>Cyclobacteriaceae</taxon>
        <taxon>Echinicola</taxon>
    </lineage>
</organism>
<evidence type="ECO:0000313" key="5">
    <source>
        <dbReference type="Proteomes" id="UP000619457"/>
    </source>
</evidence>
<dbReference type="InterPro" id="IPR050991">
    <property type="entry name" value="ECM_Regulatory_Proteins"/>
</dbReference>
<dbReference type="PANTHER" id="PTHR46708:SF2">
    <property type="entry name" value="FIBRONECTIN TYPE-III DOMAIN-CONTAINING PROTEIN"/>
    <property type="match status" value="1"/>
</dbReference>
<proteinExistence type="predicted"/>
<dbReference type="RefSeq" id="WP_018475067.1">
    <property type="nucleotide sequence ID" value="NZ_BMWX01000001.1"/>
</dbReference>
<reference evidence="4" key="1">
    <citation type="journal article" date="2014" name="Int. J. Syst. Evol. Microbiol.">
        <title>Complete genome sequence of Corynebacterium casei LMG S-19264T (=DSM 44701T), isolated from a smear-ripened cheese.</title>
        <authorList>
            <consortium name="US DOE Joint Genome Institute (JGI-PGF)"/>
            <person name="Walter F."/>
            <person name="Albersmeier A."/>
            <person name="Kalinowski J."/>
            <person name="Ruckert C."/>
        </authorList>
    </citation>
    <scope>NUCLEOTIDE SEQUENCE</scope>
    <source>
        <strain evidence="4">KCTC 12368</strain>
    </source>
</reference>
<keyword evidence="2" id="KW-0732">Signal</keyword>
<dbReference type="Proteomes" id="UP000619457">
    <property type="component" value="Unassembled WGS sequence"/>
</dbReference>
<comment type="caution">
    <text evidence="4">The sequence shown here is derived from an EMBL/GenBank/DDBJ whole genome shotgun (WGS) entry which is preliminary data.</text>
</comment>
<feature type="signal peptide" evidence="2">
    <location>
        <begin position="1"/>
        <end position="21"/>
    </location>
</feature>
<sequence length="863" mass="98177">MYRSISLFFFLLLAGFSPAIGQETLPGSLEVNTSEGHELVLGSSGFNVRIADKVWSYTHPEFREAVHTLKPGWLRYFSGTMGDAFSSATGMYNLDYAMMMDHASQYYRGNRFLEVKGPHRIIDLYHLLGEVQGKLVITINGFTETPEMTRALARFCKDNNIVVDVWQFCNEPYFYVPNRSRYWWNDGYDYAQKMKPHAEAIQEVYPDAKLALNFTWDGIWDFMKEINQYQVEKGAYWNVFSKHSYAPHVGGKESFDQAMRRANTKVIEATTDEAMAEIEEYTAEGIPMLITEFGVWNAPLNGIFSGIYNAEYTLRQLAHPNAFLIGSHEVSNKIRPATNRNELIEEAYRDQRPIDTDTIMSGTYQDEEGKGLQLIHMATNNSKRISPVNVTGARKVPGLGEPVESVYASYFEGINGEDYLAITNRSGEAYAFDLKIDGQSPSFDFDQSYIWSAVAENKNVPIENEKYKGNTVTVKPYSVSLVKWKNGRNPSAEPSRIYNSTITDKGINLEWWKREMADAYEIAITDKAGKVKTIRTQDTQASINSLEQGQDYSFEVYAIYGDEKSEASNKVMEKFEKPSAPKIFKISQRDKSLTLYWESATGADGYQVTVAAVDGGFSKTYDAKNVFGYRVTGLDYDQDYKVSLKAYNGLGETEAINSESIMLNEQYPIPARNISATETMDGKVYLEWIVQDTVHQDVRYNLYKGSEPHQFERYAENIEGNHFIDDAPLDGDYFYTVKAVNQAGETAYYPNIATVIKRNPAYSIYIDRIENKEEGITIYVKSENLQLNKPGSFGVKLNDVSFLNLEEMAFKATESPKNGEYSVHIPWSELDPKRSYFVKAYAKYKNKEIISLPPFQRLTGRGR</sequence>
<dbReference type="Gene3D" id="3.20.20.80">
    <property type="entry name" value="Glycosidases"/>
    <property type="match status" value="1"/>
</dbReference>
<gene>
    <name evidence="4" type="ORF">GCM10007049_01230</name>
</gene>
<dbReference type="SMART" id="SM00060">
    <property type="entry name" value="FN3"/>
    <property type="match status" value="3"/>
</dbReference>
<name>A0A918UHX1_9BACT</name>
<keyword evidence="5" id="KW-1185">Reference proteome</keyword>
<dbReference type="PROSITE" id="PS50853">
    <property type="entry name" value="FN3"/>
    <property type="match status" value="1"/>
</dbReference>
<dbReference type="PANTHER" id="PTHR46708">
    <property type="entry name" value="TENASCIN"/>
    <property type="match status" value="1"/>
</dbReference>
<dbReference type="InterPro" id="IPR013783">
    <property type="entry name" value="Ig-like_fold"/>
</dbReference>
<reference evidence="4" key="2">
    <citation type="submission" date="2020-09" db="EMBL/GenBank/DDBJ databases">
        <authorList>
            <person name="Sun Q."/>
            <person name="Kim S."/>
        </authorList>
    </citation>
    <scope>NUCLEOTIDE SEQUENCE</scope>
    <source>
        <strain evidence="4">KCTC 12368</strain>
    </source>
</reference>
<accession>A0A918UHX1</accession>
<evidence type="ECO:0000256" key="1">
    <source>
        <dbReference type="ARBA" id="ARBA00022737"/>
    </source>
</evidence>
<feature type="chain" id="PRO_5038101663" description="Fibronectin type-III domain-containing protein" evidence="2">
    <location>
        <begin position="22"/>
        <end position="863"/>
    </location>
</feature>
<dbReference type="InterPro" id="IPR036116">
    <property type="entry name" value="FN3_sf"/>
</dbReference>
<dbReference type="SUPFAM" id="SSF49265">
    <property type="entry name" value="Fibronectin type III"/>
    <property type="match status" value="2"/>
</dbReference>
<dbReference type="InterPro" id="IPR017853">
    <property type="entry name" value="GH"/>
</dbReference>
<protein>
    <recommendedName>
        <fullName evidence="3">Fibronectin type-III domain-containing protein</fullName>
    </recommendedName>
</protein>
<dbReference type="Pfam" id="PF00041">
    <property type="entry name" value="fn3"/>
    <property type="match status" value="2"/>
</dbReference>
<dbReference type="EMBL" id="BMWX01000001">
    <property type="protein sequence ID" value="GGZ13204.1"/>
    <property type="molecule type" value="Genomic_DNA"/>
</dbReference>
<keyword evidence="1" id="KW-0677">Repeat</keyword>
<dbReference type="InterPro" id="IPR003961">
    <property type="entry name" value="FN3_dom"/>
</dbReference>
<evidence type="ECO:0000313" key="4">
    <source>
        <dbReference type="EMBL" id="GGZ13204.1"/>
    </source>
</evidence>
<dbReference type="CDD" id="cd00063">
    <property type="entry name" value="FN3"/>
    <property type="match status" value="2"/>
</dbReference>
<evidence type="ECO:0000256" key="2">
    <source>
        <dbReference type="SAM" id="SignalP"/>
    </source>
</evidence>
<dbReference type="AlphaFoldDB" id="A0A918UHX1"/>
<dbReference type="Gene3D" id="2.60.40.10">
    <property type="entry name" value="Immunoglobulins"/>
    <property type="match status" value="3"/>
</dbReference>
<evidence type="ECO:0000259" key="3">
    <source>
        <dbReference type="PROSITE" id="PS50853"/>
    </source>
</evidence>
<dbReference type="SUPFAM" id="SSF51445">
    <property type="entry name" value="(Trans)glycosidases"/>
    <property type="match status" value="1"/>
</dbReference>